<feature type="compositionally biased region" description="Polar residues" evidence="6">
    <location>
        <begin position="755"/>
        <end position="766"/>
    </location>
</feature>
<feature type="region of interest" description="Disordered" evidence="6">
    <location>
        <begin position="394"/>
        <end position="420"/>
    </location>
</feature>
<comment type="caution">
    <text evidence="8">The sequence shown here is derived from an EMBL/GenBank/DDBJ whole genome shotgun (WGS) entry which is preliminary data.</text>
</comment>
<name>A0ABQ9I6V0_9NEOP</name>
<dbReference type="SUPFAM" id="SSF53098">
    <property type="entry name" value="Ribonuclease H-like"/>
    <property type="match status" value="1"/>
</dbReference>
<evidence type="ECO:0000256" key="1">
    <source>
        <dbReference type="ARBA" id="ARBA00004123"/>
    </source>
</evidence>
<comment type="subcellular location">
    <subcellularLocation>
        <location evidence="1">Nucleus</location>
    </subcellularLocation>
</comment>
<dbReference type="PANTHER" id="PTHR46481">
    <property type="entry name" value="ZINC FINGER BED DOMAIN-CONTAINING PROTEIN 4"/>
    <property type="match status" value="1"/>
</dbReference>
<dbReference type="PANTHER" id="PTHR46481:SF10">
    <property type="entry name" value="ZINC FINGER BED DOMAIN-CONTAINING PROTEIN 39"/>
    <property type="match status" value="1"/>
</dbReference>
<evidence type="ECO:0000313" key="9">
    <source>
        <dbReference type="Proteomes" id="UP001159363"/>
    </source>
</evidence>
<dbReference type="SUPFAM" id="SSF140996">
    <property type="entry name" value="Hermes dimerisation domain"/>
    <property type="match status" value="1"/>
</dbReference>
<evidence type="ECO:0000259" key="7">
    <source>
        <dbReference type="Pfam" id="PF05699"/>
    </source>
</evidence>
<keyword evidence="3" id="KW-0863">Zinc-finger</keyword>
<evidence type="ECO:0000313" key="8">
    <source>
        <dbReference type="EMBL" id="KAJ8892015.1"/>
    </source>
</evidence>
<dbReference type="Pfam" id="PF05699">
    <property type="entry name" value="Dimer_Tnp_hAT"/>
    <property type="match status" value="1"/>
</dbReference>
<keyword evidence="9" id="KW-1185">Reference proteome</keyword>
<evidence type="ECO:0000256" key="2">
    <source>
        <dbReference type="ARBA" id="ARBA00022723"/>
    </source>
</evidence>
<feature type="domain" description="HAT C-terminal dimerisation" evidence="7">
    <location>
        <begin position="789"/>
        <end position="868"/>
    </location>
</feature>
<evidence type="ECO:0000256" key="6">
    <source>
        <dbReference type="SAM" id="MobiDB-lite"/>
    </source>
</evidence>
<reference evidence="8 9" key="1">
    <citation type="submission" date="2023-02" db="EMBL/GenBank/DDBJ databases">
        <title>LHISI_Scaffold_Assembly.</title>
        <authorList>
            <person name="Stuart O.P."/>
            <person name="Cleave R."/>
            <person name="Magrath M.J.L."/>
            <person name="Mikheyev A.S."/>
        </authorList>
    </citation>
    <scope>NUCLEOTIDE SEQUENCE [LARGE SCALE GENOMIC DNA]</scope>
    <source>
        <strain evidence="8">Daus_M_001</strain>
        <tissue evidence="8">Leg muscle</tissue>
    </source>
</reference>
<dbReference type="EMBL" id="JARBHB010000002">
    <property type="protein sequence ID" value="KAJ8892015.1"/>
    <property type="molecule type" value="Genomic_DNA"/>
</dbReference>
<dbReference type="InterPro" id="IPR008906">
    <property type="entry name" value="HATC_C_dom"/>
</dbReference>
<evidence type="ECO:0000256" key="5">
    <source>
        <dbReference type="ARBA" id="ARBA00023242"/>
    </source>
</evidence>
<keyword evidence="2" id="KW-0479">Metal-binding</keyword>
<dbReference type="InterPro" id="IPR012337">
    <property type="entry name" value="RNaseH-like_sf"/>
</dbReference>
<dbReference type="InterPro" id="IPR052035">
    <property type="entry name" value="ZnF_BED_domain_contain"/>
</dbReference>
<gene>
    <name evidence="8" type="ORF">PR048_004580</name>
</gene>
<proteinExistence type="predicted"/>
<dbReference type="Proteomes" id="UP001159363">
    <property type="component" value="Chromosome 2"/>
</dbReference>
<feature type="region of interest" description="Disordered" evidence="6">
    <location>
        <begin position="755"/>
        <end position="780"/>
    </location>
</feature>
<evidence type="ECO:0000256" key="4">
    <source>
        <dbReference type="ARBA" id="ARBA00022833"/>
    </source>
</evidence>
<sequence>MENWKQWPYIASSRWKNRRNGIQKTRPTYQYHVTNKHSHRRQTCRGMNIALEAASSVGTARDLRTSESDVHLRVQWDHGSLGAATICNLSHPQVVDKGFPGSGVAGNNQIPAREQTGRRESAVIVDVGNVGILVRDGEAHLLVVAQLSRWEGGSRDRRWLPERTLCTFTHRLKILALVRKGEDGAGVMTELSSFPTHSTRNRGALHPQLLSVLQCWFACTAVLTVAQFQGSLHPHDDWHRYGSRSYDTHDIPVSYEGQQRLCRFYPASSSFSLAISTLREVIMAPIAGHGCPIPLCLKYETFSLLLMMKLHYVTFANKNFRTRAQVIYENTFQLNTLVSLPSTITGRSQSKYRQNLSSLPKLRAGGVLGPLYHPFGCSSCISLRAEEVSLFRPQRTHSPEVRTPCTSRRNSDSPPVRPASRGMGITALMLQEHTSVAQPSASASHFEIVSTTSITQFAPKIVCHQEKISLFMPKKLTEKGKKKIDDRLMQLFTKDFQPFRIVEDEGLKRNRFCLTTDCWTSLNTDSYIGLTAHSCSVMRSAHASENLAAKIKRIVTDWGIYKKIVLAVSDNACNIKKMLFPKSYNKLCGELKINDLPKKSRRTTTESYTQWNSTYFILERLVKLEIAIRSTLAVLDRDMPTLKPEEWKTASHLCQILKPFQSVIKTISGENCSASLLNPLANGLHNVCENLLKKVFSNSVTEIVVKLQAGLNTRLGNIENTFSSPSSSEHAKKLATSAISSSLAEVIDTNSEYMGPTVSTKPNNQDGDGELNAAAKKPRGTPMSRALVEVQRYIDEDLLPRQGSPLIWWKENSQFFPHLSVLARNRLCVLRKSVPCEYLFSKAGRFSSEWRSRLSKNKTKMLLFLNSNAQPEGRAGFYCISGLTPYACKEGKSCKETCIAIKRDWQPWPALWGHD</sequence>
<keyword evidence="5" id="KW-0539">Nucleus</keyword>
<accession>A0ABQ9I6V0</accession>
<organism evidence="8 9">
    <name type="scientific">Dryococelus australis</name>
    <dbReference type="NCBI Taxonomy" id="614101"/>
    <lineage>
        <taxon>Eukaryota</taxon>
        <taxon>Metazoa</taxon>
        <taxon>Ecdysozoa</taxon>
        <taxon>Arthropoda</taxon>
        <taxon>Hexapoda</taxon>
        <taxon>Insecta</taxon>
        <taxon>Pterygota</taxon>
        <taxon>Neoptera</taxon>
        <taxon>Polyneoptera</taxon>
        <taxon>Phasmatodea</taxon>
        <taxon>Verophasmatodea</taxon>
        <taxon>Anareolatae</taxon>
        <taxon>Phasmatidae</taxon>
        <taxon>Eurycanthinae</taxon>
        <taxon>Dryococelus</taxon>
    </lineage>
</organism>
<keyword evidence="4" id="KW-0862">Zinc</keyword>
<protein>
    <recommendedName>
        <fullName evidence="7">HAT C-terminal dimerisation domain-containing protein</fullName>
    </recommendedName>
</protein>
<evidence type="ECO:0000256" key="3">
    <source>
        <dbReference type="ARBA" id="ARBA00022771"/>
    </source>
</evidence>